<evidence type="ECO:0000256" key="1">
    <source>
        <dbReference type="SAM" id="Phobius"/>
    </source>
</evidence>
<dbReference type="EMBL" id="JAHLQT010012805">
    <property type="protein sequence ID" value="KAG7171178.1"/>
    <property type="molecule type" value="Genomic_DNA"/>
</dbReference>
<keyword evidence="1" id="KW-0812">Transmembrane</keyword>
<evidence type="ECO:0000313" key="3">
    <source>
        <dbReference type="Proteomes" id="UP000747542"/>
    </source>
</evidence>
<evidence type="ECO:0000313" key="2">
    <source>
        <dbReference type="EMBL" id="KAG7171178.1"/>
    </source>
</evidence>
<protein>
    <submittedName>
        <fullName evidence="2">Uncharacterized protein</fullName>
    </submittedName>
</protein>
<sequence length="198" mass="22018">MKSFSPSAVNSNITTIAPTRPRVFPSLTTNSGGFSARPPPPPRTAWVLGALLYGGLGTATAATLLTIAHAVLFAGRRKRDLRSLLAETREDPDLAANFENIYANDNNWCGLKLTCELAAKELLSFFKGVVSTEDLQVMSTPELYYSYASHLGFSQGSQNKCRHLYARCPYSVKKMMTIYRTAHSRVNRRRNDHLRPSY</sequence>
<gene>
    <name evidence="2" type="ORF">Hamer_G027777</name>
</gene>
<accession>A0A8J5KIT4</accession>
<dbReference type="Proteomes" id="UP000747542">
    <property type="component" value="Unassembled WGS sequence"/>
</dbReference>
<keyword evidence="1" id="KW-0472">Membrane</keyword>
<keyword evidence="3" id="KW-1185">Reference proteome</keyword>
<feature type="transmembrane region" description="Helical" evidence="1">
    <location>
        <begin position="45"/>
        <end position="74"/>
    </location>
</feature>
<proteinExistence type="predicted"/>
<organism evidence="2 3">
    <name type="scientific">Homarus americanus</name>
    <name type="common">American lobster</name>
    <dbReference type="NCBI Taxonomy" id="6706"/>
    <lineage>
        <taxon>Eukaryota</taxon>
        <taxon>Metazoa</taxon>
        <taxon>Ecdysozoa</taxon>
        <taxon>Arthropoda</taxon>
        <taxon>Crustacea</taxon>
        <taxon>Multicrustacea</taxon>
        <taxon>Malacostraca</taxon>
        <taxon>Eumalacostraca</taxon>
        <taxon>Eucarida</taxon>
        <taxon>Decapoda</taxon>
        <taxon>Pleocyemata</taxon>
        <taxon>Astacidea</taxon>
        <taxon>Nephropoidea</taxon>
        <taxon>Nephropidae</taxon>
        <taxon>Homarus</taxon>
    </lineage>
</organism>
<name>A0A8J5KIT4_HOMAM</name>
<reference evidence="2" key="1">
    <citation type="journal article" date="2021" name="Sci. Adv.">
        <title>The American lobster genome reveals insights on longevity, neural, and immune adaptations.</title>
        <authorList>
            <person name="Polinski J.M."/>
            <person name="Zimin A.V."/>
            <person name="Clark K.F."/>
            <person name="Kohn A.B."/>
            <person name="Sadowski N."/>
            <person name="Timp W."/>
            <person name="Ptitsyn A."/>
            <person name="Khanna P."/>
            <person name="Romanova D.Y."/>
            <person name="Williams P."/>
            <person name="Greenwood S.J."/>
            <person name="Moroz L.L."/>
            <person name="Walt D.R."/>
            <person name="Bodnar A.G."/>
        </authorList>
    </citation>
    <scope>NUCLEOTIDE SEQUENCE</scope>
    <source>
        <strain evidence="2">GMGI-L3</strain>
    </source>
</reference>
<dbReference type="AlphaFoldDB" id="A0A8J5KIT4"/>
<comment type="caution">
    <text evidence="2">The sequence shown here is derived from an EMBL/GenBank/DDBJ whole genome shotgun (WGS) entry which is preliminary data.</text>
</comment>
<keyword evidence="1" id="KW-1133">Transmembrane helix</keyword>